<keyword evidence="1" id="KW-1133">Transmembrane helix</keyword>
<dbReference type="AlphaFoldDB" id="C4XUI1"/>
<protein>
    <submittedName>
        <fullName evidence="2">Hypothetical membrane protein</fullName>
    </submittedName>
</protein>
<feature type="transmembrane region" description="Helical" evidence="1">
    <location>
        <begin position="112"/>
        <end position="131"/>
    </location>
</feature>
<keyword evidence="1" id="KW-0812">Transmembrane</keyword>
<evidence type="ECO:0000313" key="2">
    <source>
        <dbReference type="EMBL" id="BAH73432.1"/>
    </source>
</evidence>
<evidence type="ECO:0000256" key="1">
    <source>
        <dbReference type="SAM" id="Phobius"/>
    </source>
</evidence>
<dbReference type="EMBL" id="AP010905">
    <property type="protein sequence ID" value="BAH73432.1"/>
    <property type="molecule type" value="Genomic_DNA"/>
</dbReference>
<feature type="transmembrane region" description="Helical" evidence="1">
    <location>
        <begin position="166"/>
        <end position="185"/>
    </location>
</feature>
<keyword evidence="3" id="KW-1185">Reference proteome</keyword>
<dbReference type="KEGG" id="dma:DMR_p1_00160"/>
<feature type="transmembrane region" description="Helical" evidence="1">
    <location>
        <begin position="300"/>
        <end position="320"/>
    </location>
</feature>
<feature type="transmembrane region" description="Helical" evidence="1">
    <location>
        <begin position="374"/>
        <end position="394"/>
    </location>
</feature>
<sequence length="472" mass="54801">MVVLSILLEDKFMVLADKKSCQRYASQRLLLILIIVSTVFFCFWSGKENIYRRDDFALEKERTVFVGDSFDFFLHFISISRTRIHASGDTFLFRPGTHLSIYVQHFLVKNKLVVGLSSIFIASVISILIFIILQSVLGLPAFISAYATLLFILDPLSMDIILWRQISPYMCAVLFFCLGVVYCEFSKKKSIWVFSFMLFLSTLFHEYVAITVLFMVVYLVALRFFLNFKNDHSSSFKNFFPTKLIFSILLGVFFIWAGLNIFEYFHYGHTIKSFVSDNGSDKWGLLNSRLDFIINSVKNIFVYAGATLEAAFAPLAVTVSPSNSLSFSWKFSNQPFMLKILFSTLSMLFFVINLIAVTIDILRERQLSLKNFMLLYCMLSLLVCIIFLVLGRGMLRGIDYIEDATYYYFFTSFSWYILAAYSLQEFSRYIKKNFNQLRGFEILSIFNPRYGLCVYLGIYIQTLRLMVNSMYK</sequence>
<geneLocation type="plasmid" evidence="2 3">
    <name>pDMC1</name>
</geneLocation>
<feature type="transmembrane region" description="Helical" evidence="1">
    <location>
        <begin position="406"/>
        <end position="423"/>
    </location>
</feature>
<feature type="transmembrane region" description="Helical" evidence="1">
    <location>
        <begin position="244"/>
        <end position="262"/>
    </location>
</feature>
<feature type="transmembrane region" description="Helical" evidence="1">
    <location>
        <begin position="197"/>
        <end position="224"/>
    </location>
</feature>
<keyword evidence="2" id="KW-0614">Plasmid</keyword>
<accession>C4XUI1</accession>
<name>C4XUI1_SOLM1</name>
<gene>
    <name evidence="2" type="ordered locus">DMR_p1_00160</name>
</gene>
<keyword evidence="1" id="KW-0472">Membrane</keyword>
<proteinExistence type="predicted"/>
<reference evidence="2 3" key="1">
    <citation type="journal article" date="2009" name="Genome Res.">
        <title>Whole genome sequence of Desulfovibrio magneticus strain RS-1 revealed common gene clusters in magnetotactic bacteria.</title>
        <authorList>
            <person name="Nakazawa H."/>
            <person name="Arakaki A."/>
            <person name="Narita-Yamada S."/>
            <person name="Yashiro I."/>
            <person name="Jinno K."/>
            <person name="Aoki N."/>
            <person name="Tsuruyama A."/>
            <person name="Okamura Y."/>
            <person name="Tanikawa S."/>
            <person name="Fujita N."/>
            <person name="Takeyama H."/>
            <person name="Matsunaga T."/>
        </authorList>
    </citation>
    <scope>NUCLEOTIDE SEQUENCE [LARGE SCALE GENOMIC DNA]</scope>
    <source>
        <strain evidence="3">ATCC 700980 / DSM 13731 / RS-1</strain>
    </source>
</reference>
<dbReference type="HOGENOM" id="CLU_578384_0_0_7"/>
<feature type="transmembrane region" description="Helical" evidence="1">
    <location>
        <begin position="340"/>
        <end position="362"/>
    </location>
</feature>
<feature type="transmembrane region" description="Helical" evidence="1">
    <location>
        <begin position="29"/>
        <end position="46"/>
    </location>
</feature>
<organism evidence="2 3">
    <name type="scientific">Solidesulfovibrio magneticus (strain ATCC 700980 / DSM 13731 / RS-1)</name>
    <name type="common">Desulfovibrio magneticus</name>
    <dbReference type="NCBI Taxonomy" id="573370"/>
    <lineage>
        <taxon>Bacteria</taxon>
        <taxon>Pseudomonadati</taxon>
        <taxon>Thermodesulfobacteriota</taxon>
        <taxon>Desulfovibrionia</taxon>
        <taxon>Desulfovibrionales</taxon>
        <taxon>Desulfovibrionaceae</taxon>
        <taxon>Solidesulfovibrio</taxon>
    </lineage>
</organism>
<dbReference type="Proteomes" id="UP000009071">
    <property type="component" value="Plasmid pDMC1"/>
</dbReference>
<evidence type="ECO:0000313" key="3">
    <source>
        <dbReference type="Proteomes" id="UP000009071"/>
    </source>
</evidence>